<evidence type="ECO:0000313" key="10">
    <source>
        <dbReference type="Proteomes" id="UP000181976"/>
    </source>
</evidence>
<dbReference type="PANTHER" id="PTHR30026:SF20">
    <property type="entry name" value="OUTER MEMBRANE PROTEIN TOLC"/>
    <property type="match status" value="1"/>
</dbReference>
<keyword evidence="3" id="KW-0813">Transport</keyword>
<evidence type="ECO:0000256" key="5">
    <source>
        <dbReference type="ARBA" id="ARBA00022692"/>
    </source>
</evidence>
<evidence type="ECO:0000313" key="9">
    <source>
        <dbReference type="EMBL" id="SFE95926.1"/>
    </source>
</evidence>
<keyword evidence="10" id="KW-1185">Reference proteome</keyword>
<keyword evidence="6" id="KW-0472">Membrane</keyword>
<gene>
    <name evidence="9" type="ORF">SAMN05444380_12427</name>
</gene>
<evidence type="ECO:0000256" key="2">
    <source>
        <dbReference type="ARBA" id="ARBA00007613"/>
    </source>
</evidence>
<dbReference type="PANTHER" id="PTHR30026">
    <property type="entry name" value="OUTER MEMBRANE PROTEIN TOLC"/>
    <property type="match status" value="1"/>
</dbReference>
<dbReference type="InterPro" id="IPR051906">
    <property type="entry name" value="TolC-like"/>
</dbReference>
<sequence length="475" mass="52667">MKSPIISTIIVLICYNIPATAQIVLNRQQCREMALEYSETLQLSQNQHEQAVLSKKIAKSAFFPKIEASGTYLYKPDALEYSLEGGYLPTYLPDADGDGIPDPNIVLSPDGTPVLDAGKNPVFNMYAFLPDINLNIGLEGVTMAGLTIQQPLYAGGKIRTANKMAKTGIDIAGLQVEKSRAEVLAQTDEAFFRLVSLSAKKKAAIHYQTLLDSLTSNIQAAVNEGMATKNDLLKVQVKRNEALLMVQKATNGETLARMNLCRIIGLPLQADISISPEQNDTIFKPQLIETEASPDGRPEYQLLNKAIEIKKYESRITKAGMLPEIGVSAGYHYFVGMELNGMDSDEFSFMALASVKIPIFHWFEEQNKLSKAKLQEQAAQLQLEETEKLIALEIAQAKYNLQDALKRFELTQTALEQATENLETSQQQFEEGLETLVNLLEAQAQWQEALSNHIDAQTSVKLMETKFLKAMGKLN</sequence>
<dbReference type="GO" id="GO:0015288">
    <property type="term" value="F:porin activity"/>
    <property type="evidence" value="ECO:0007669"/>
    <property type="project" value="TreeGrafter"/>
</dbReference>
<keyword evidence="4" id="KW-1134">Transmembrane beta strand</keyword>
<protein>
    <submittedName>
        <fullName evidence="9">Outer membrane protein TolC</fullName>
    </submittedName>
</protein>
<name>A0A1I2ETX9_9BACT</name>
<dbReference type="InParanoid" id="A0A1I2ETX9"/>
<dbReference type="EMBL" id="FONA01000024">
    <property type="protein sequence ID" value="SFE95926.1"/>
    <property type="molecule type" value="Genomic_DNA"/>
</dbReference>
<dbReference type="Pfam" id="PF02321">
    <property type="entry name" value="OEP"/>
    <property type="match status" value="1"/>
</dbReference>
<dbReference type="Proteomes" id="UP000181976">
    <property type="component" value="Unassembled WGS sequence"/>
</dbReference>
<dbReference type="AlphaFoldDB" id="A0A1I2ETX9"/>
<comment type="subcellular location">
    <subcellularLocation>
        <location evidence="1">Cell outer membrane</location>
    </subcellularLocation>
</comment>
<reference evidence="9 10" key="1">
    <citation type="submission" date="2016-10" db="EMBL/GenBank/DDBJ databases">
        <authorList>
            <person name="de Groot N.N."/>
        </authorList>
    </citation>
    <scope>NUCLEOTIDE SEQUENCE [LARGE SCALE GENOMIC DNA]</scope>
    <source>
        <strain evidence="9 10">DSM 19012</strain>
    </source>
</reference>
<keyword evidence="7" id="KW-0998">Cell outer membrane</keyword>
<dbReference type="GO" id="GO:0015562">
    <property type="term" value="F:efflux transmembrane transporter activity"/>
    <property type="evidence" value="ECO:0007669"/>
    <property type="project" value="InterPro"/>
</dbReference>
<dbReference type="RefSeq" id="WP_029626579.1">
    <property type="nucleotide sequence ID" value="NZ_AFSL01000046.1"/>
</dbReference>
<evidence type="ECO:0000256" key="6">
    <source>
        <dbReference type="ARBA" id="ARBA00023136"/>
    </source>
</evidence>
<evidence type="ECO:0000256" key="7">
    <source>
        <dbReference type="ARBA" id="ARBA00023237"/>
    </source>
</evidence>
<evidence type="ECO:0000256" key="1">
    <source>
        <dbReference type="ARBA" id="ARBA00004442"/>
    </source>
</evidence>
<proteinExistence type="inferred from homology"/>
<dbReference type="STRING" id="385682.SAMN05444380_12427"/>
<dbReference type="eggNOG" id="COG1538">
    <property type="taxonomic scope" value="Bacteria"/>
</dbReference>
<evidence type="ECO:0000256" key="8">
    <source>
        <dbReference type="SAM" id="Coils"/>
    </source>
</evidence>
<dbReference type="OrthoDB" id="9807719at2"/>
<organism evidence="9 10">
    <name type="scientific">Thermophagus xiamenensis</name>
    <dbReference type="NCBI Taxonomy" id="385682"/>
    <lineage>
        <taxon>Bacteria</taxon>
        <taxon>Pseudomonadati</taxon>
        <taxon>Bacteroidota</taxon>
        <taxon>Bacteroidia</taxon>
        <taxon>Marinilabiliales</taxon>
        <taxon>Marinilabiliaceae</taxon>
        <taxon>Thermophagus</taxon>
    </lineage>
</organism>
<dbReference type="GO" id="GO:0009279">
    <property type="term" value="C:cell outer membrane"/>
    <property type="evidence" value="ECO:0007669"/>
    <property type="project" value="UniProtKB-SubCell"/>
</dbReference>
<dbReference type="Gene3D" id="1.20.1600.10">
    <property type="entry name" value="Outer membrane efflux proteins (OEP)"/>
    <property type="match status" value="1"/>
</dbReference>
<dbReference type="SUPFAM" id="SSF56954">
    <property type="entry name" value="Outer membrane efflux proteins (OEP)"/>
    <property type="match status" value="1"/>
</dbReference>
<comment type="similarity">
    <text evidence="2">Belongs to the outer membrane factor (OMF) (TC 1.B.17) family.</text>
</comment>
<keyword evidence="5" id="KW-0812">Transmembrane</keyword>
<dbReference type="GO" id="GO:1990281">
    <property type="term" value="C:efflux pump complex"/>
    <property type="evidence" value="ECO:0007669"/>
    <property type="project" value="TreeGrafter"/>
</dbReference>
<keyword evidence="8" id="KW-0175">Coiled coil</keyword>
<accession>A0A1I2ETX9</accession>
<feature type="coiled-coil region" evidence="8">
    <location>
        <begin position="364"/>
        <end position="435"/>
    </location>
</feature>
<evidence type="ECO:0000256" key="3">
    <source>
        <dbReference type="ARBA" id="ARBA00022448"/>
    </source>
</evidence>
<evidence type="ECO:0000256" key="4">
    <source>
        <dbReference type="ARBA" id="ARBA00022452"/>
    </source>
</evidence>
<dbReference type="InterPro" id="IPR003423">
    <property type="entry name" value="OMP_efflux"/>
</dbReference>